<keyword evidence="7" id="KW-0472">Membrane</keyword>
<dbReference type="Proteomes" id="UP000674318">
    <property type="component" value="Chromosome 35"/>
</dbReference>
<protein>
    <submittedName>
        <fullName evidence="10">Uncharacterized protein</fullName>
    </submittedName>
</protein>
<dbReference type="KEGG" id="phet:94287179"/>
<evidence type="ECO:0000256" key="2">
    <source>
        <dbReference type="ARBA" id="ARBA00022614"/>
    </source>
</evidence>
<dbReference type="EMBL" id="JAFJZO010000035">
    <property type="protein sequence ID" value="KAG5492475.1"/>
    <property type="molecule type" value="Genomic_DNA"/>
</dbReference>
<dbReference type="Pfam" id="PF13855">
    <property type="entry name" value="LRR_8"/>
    <property type="match status" value="1"/>
</dbReference>
<keyword evidence="2" id="KW-0433">Leucine-rich repeat</keyword>
<name>A0A836IC75_9TRYP</name>
<evidence type="ECO:0000256" key="3">
    <source>
        <dbReference type="ARBA" id="ARBA00022692"/>
    </source>
</evidence>
<keyword evidence="3" id="KW-0812">Transmembrane</keyword>
<dbReference type="SUPFAM" id="SSF52058">
    <property type="entry name" value="L domain-like"/>
    <property type="match status" value="1"/>
</dbReference>
<sequence>MSGSLPAIPDGCDPANVVIRAFTMSSPDMSVELRGTLPPSWAELKRLESLDLSFTGVAGTLPPQWGALSSLQYLNLGYNNLSGTLPSDWGFLTSLRELYLNDNRLSGEIPESWLLTKTLEVLDLTNNELGGQLPGFSLSSQRTLGPAMLSRNSGLEYGKESLRAISRKI</sequence>
<organism evidence="10 11">
    <name type="scientific">Porcisia hertigi</name>
    <dbReference type="NCBI Taxonomy" id="2761500"/>
    <lineage>
        <taxon>Eukaryota</taxon>
        <taxon>Discoba</taxon>
        <taxon>Euglenozoa</taxon>
        <taxon>Kinetoplastea</taxon>
        <taxon>Metakinetoplastina</taxon>
        <taxon>Trypanosomatida</taxon>
        <taxon>Trypanosomatidae</taxon>
        <taxon>Leishmaniinae</taxon>
        <taxon>Porcisia</taxon>
    </lineage>
</organism>
<keyword evidence="5" id="KW-0677">Repeat</keyword>
<evidence type="ECO:0000256" key="1">
    <source>
        <dbReference type="ARBA" id="ARBA00004167"/>
    </source>
</evidence>
<keyword evidence="8" id="KW-0675">Receptor</keyword>
<dbReference type="OrthoDB" id="267901at2759"/>
<dbReference type="PANTHER" id="PTHR27000">
    <property type="entry name" value="LEUCINE-RICH REPEAT RECEPTOR-LIKE PROTEIN KINASE FAMILY PROTEIN-RELATED"/>
    <property type="match status" value="1"/>
</dbReference>
<evidence type="ECO:0000313" key="11">
    <source>
        <dbReference type="Proteomes" id="UP000674318"/>
    </source>
</evidence>
<dbReference type="AlphaFoldDB" id="A0A836IC75"/>
<dbReference type="Pfam" id="PF00560">
    <property type="entry name" value="LRR_1"/>
    <property type="match status" value="1"/>
</dbReference>
<evidence type="ECO:0000256" key="5">
    <source>
        <dbReference type="ARBA" id="ARBA00022737"/>
    </source>
</evidence>
<dbReference type="PROSITE" id="PS51450">
    <property type="entry name" value="LRR"/>
    <property type="match status" value="1"/>
</dbReference>
<keyword evidence="9" id="KW-0325">Glycoprotein</keyword>
<proteinExistence type="predicted"/>
<gene>
    <name evidence="10" type="ORF">JKF63_01053</name>
</gene>
<evidence type="ECO:0000256" key="6">
    <source>
        <dbReference type="ARBA" id="ARBA00022989"/>
    </source>
</evidence>
<reference evidence="10 11" key="1">
    <citation type="submission" date="2021-02" db="EMBL/GenBank/DDBJ databases">
        <title>Porcisia hertigi Genome sequencing and assembly.</title>
        <authorList>
            <person name="Almutairi H."/>
            <person name="Gatherer D."/>
        </authorList>
    </citation>
    <scope>NUCLEOTIDE SEQUENCE [LARGE SCALE GENOMIC DNA]</scope>
    <source>
        <strain evidence="10 11">C119</strain>
    </source>
</reference>
<dbReference type="InterPro" id="IPR001611">
    <property type="entry name" value="Leu-rich_rpt"/>
</dbReference>
<dbReference type="GO" id="GO:0016020">
    <property type="term" value="C:membrane"/>
    <property type="evidence" value="ECO:0007669"/>
    <property type="project" value="UniProtKB-SubCell"/>
</dbReference>
<dbReference type="Gene3D" id="3.80.10.10">
    <property type="entry name" value="Ribonuclease Inhibitor"/>
    <property type="match status" value="1"/>
</dbReference>
<dbReference type="FunFam" id="3.80.10.10:FF:000383">
    <property type="entry name" value="Leucine-rich repeat receptor protein kinase EMS1"/>
    <property type="match status" value="1"/>
</dbReference>
<evidence type="ECO:0000256" key="8">
    <source>
        <dbReference type="ARBA" id="ARBA00023170"/>
    </source>
</evidence>
<keyword evidence="6" id="KW-1133">Transmembrane helix</keyword>
<evidence type="ECO:0000256" key="4">
    <source>
        <dbReference type="ARBA" id="ARBA00022729"/>
    </source>
</evidence>
<dbReference type="GeneID" id="94287179"/>
<evidence type="ECO:0000256" key="9">
    <source>
        <dbReference type="ARBA" id="ARBA00023180"/>
    </source>
</evidence>
<comment type="subcellular location">
    <subcellularLocation>
        <location evidence="1">Membrane</location>
        <topology evidence="1">Single-pass membrane protein</topology>
    </subcellularLocation>
</comment>
<keyword evidence="11" id="KW-1185">Reference proteome</keyword>
<accession>A0A836IC75</accession>
<evidence type="ECO:0000256" key="7">
    <source>
        <dbReference type="ARBA" id="ARBA00023136"/>
    </source>
</evidence>
<keyword evidence="4" id="KW-0732">Signal</keyword>
<comment type="caution">
    <text evidence="10">The sequence shown here is derived from an EMBL/GenBank/DDBJ whole genome shotgun (WGS) entry which is preliminary data.</text>
</comment>
<dbReference type="InterPro" id="IPR032675">
    <property type="entry name" value="LRR_dom_sf"/>
</dbReference>
<dbReference type="RefSeq" id="XP_067753259.1">
    <property type="nucleotide sequence ID" value="XM_067897102.1"/>
</dbReference>
<evidence type="ECO:0000313" key="10">
    <source>
        <dbReference type="EMBL" id="KAG5492475.1"/>
    </source>
</evidence>